<dbReference type="InterPro" id="IPR017734">
    <property type="entry name" value="T6SS_SciN"/>
</dbReference>
<dbReference type="PANTHER" id="PTHR37625">
    <property type="entry name" value="OUTER MEMBRANE LIPOPROTEIN-RELATED"/>
    <property type="match status" value="1"/>
</dbReference>
<dbReference type="PATRIC" id="fig|1393736.3.peg.2623"/>
<dbReference type="EMBL" id="JFGV01000036">
    <property type="protein sequence ID" value="EYU14898.1"/>
    <property type="molecule type" value="Genomic_DNA"/>
</dbReference>
<dbReference type="Pfam" id="PF12790">
    <property type="entry name" value="T6SS-SciN"/>
    <property type="match status" value="1"/>
</dbReference>
<sequence>MAAINFKSVIMGGIVCLVTVGLTGCGLTQTVTDGTAAVTHSIFHKQVKMLRLDFTARSALNITGAQTPLSTVVRVYQLKDNKAFERASYTELLKGDSEALKADWLAQRDIRVAPKGSVSLDMPMEKAARFVGIVGLFHTPDAANSGWRLVIRRDELDAEKPRTIELGSGTLTLNGMKG</sequence>
<comment type="caution">
    <text evidence="1">The sequence shown here is derived from an EMBL/GenBank/DDBJ whole genome shotgun (WGS) entry which is preliminary data.</text>
</comment>
<name>A0A022PIW4_9GAMM</name>
<gene>
    <name evidence="1" type="ORF">BA1DRAFT_02563</name>
</gene>
<dbReference type="NCBIfam" id="TIGR03352">
    <property type="entry name" value="VI_chp_3"/>
    <property type="match status" value="1"/>
</dbReference>
<keyword evidence="2" id="KW-1185">Reference proteome</keyword>
<keyword evidence="1" id="KW-0449">Lipoprotein</keyword>
<dbReference type="Proteomes" id="UP000023464">
    <property type="component" value="Unassembled WGS sequence"/>
</dbReference>
<evidence type="ECO:0000313" key="1">
    <source>
        <dbReference type="EMBL" id="EYU14898.1"/>
    </source>
</evidence>
<dbReference type="Gene3D" id="2.60.40.4150">
    <property type="entry name" value="Type VI secretion system, lipoprotein SciN"/>
    <property type="match status" value="1"/>
</dbReference>
<dbReference type="PANTHER" id="PTHR37625:SF4">
    <property type="entry name" value="OUTER MEMBRANE LIPOPROTEIN"/>
    <property type="match status" value="1"/>
</dbReference>
<proteinExistence type="predicted"/>
<organism evidence="1 2">
    <name type="scientific">Photorhabdus aegyptia</name>
    <dbReference type="NCBI Taxonomy" id="2805098"/>
    <lineage>
        <taxon>Bacteria</taxon>
        <taxon>Pseudomonadati</taxon>
        <taxon>Pseudomonadota</taxon>
        <taxon>Gammaproteobacteria</taxon>
        <taxon>Enterobacterales</taxon>
        <taxon>Morganellaceae</taxon>
        <taxon>Photorhabdus</taxon>
    </lineage>
</organism>
<evidence type="ECO:0000313" key="2">
    <source>
        <dbReference type="Proteomes" id="UP000023464"/>
    </source>
</evidence>
<dbReference type="PROSITE" id="PS51257">
    <property type="entry name" value="PROKAR_LIPOPROTEIN"/>
    <property type="match status" value="1"/>
</dbReference>
<protein>
    <submittedName>
        <fullName evidence="1">Type VI secretion lipoprotein, VC_A0113 family</fullName>
    </submittedName>
</protein>
<dbReference type="InterPro" id="IPR038706">
    <property type="entry name" value="Type_VI_SciN-like_sf"/>
</dbReference>
<accession>A0A022PIW4</accession>
<reference evidence="1 2" key="1">
    <citation type="submission" date="2014-03" db="EMBL/GenBank/DDBJ databases">
        <title>Draft Genome of Photorhabdus luminescens BA1, an Egyptian Isolate.</title>
        <authorList>
            <person name="Ghazal S."/>
            <person name="Hurst S.G.IV."/>
            <person name="Morris K."/>
            <person name="Thomas K."/>
            <person name="Tisa L.S."/>
        </authorList>
    </citation>
    <scope>NUCLEOTIDE SEQUENCE [LARGE SCALE GENOMIC DNA]</scope>
    <source>
        <strain evidence="1 2">BA1</strain>
    </source>
</reference>
<dbReference type="AlphaFoldDB" id="A0A022PIW4"/>
<dbReference type="RefSeq" id="WP_036779547.1">
    <property type="nucleotide sequence ID" value="NZ_CAWLTM010000079.1"/>
</dbReference>